<reference evidence="8 9" key="1">
    <citation type="submission" date="2024-09" db="EMBL/GenBank/DDBJ databases">
        <title>Rethinking Asexuality: The Enigmatic Case of Functional Sexual Genes in Lepraria (Stereocaulaceae).</title>
        <authorList>
            <person name="Doellman M."/>
            <person name="Sun Y."/>
            <person name="Barcenas-Pena A."/>
            <person name="Lumbsch H.T."/>
            <person name="Grewe F."/>
        </authorList>
    </citation>
    <scope>NUCLEOTIDE SEQUENCE [LARGE SCALE GENOMIC DNA]</scope>
    <source>
        <strain evidence="8 9">Grewe 0041</strain>
    </source>
</reference>
<evidence type="ECO:0000256" key="4">
    <source>
        <dbReference type="ARBA" id="ARBA00023004"/>
    </source>
</evidence>
<accession>A0ABR4BH39</accession>
<proteinExistence type="inferred from homology"/>
<keyword evidence="3 5" id="KW-0560">Oxidoreductase</keyword>
<evidence type="ECO:0000256" key="6">
    <source>
        <dbReference type="SAM" id="MobiDB-lite"/>
    </source>
</evidence>
<comment type="similarity">
    <text evidence="1 5">Belongs to the cytochrome P450 family.</text>
</comment>
<evidence type="ECO:0000313" key="9">
    <source>
        <dbReference type="Proteomes" id="UP001590951"/>
    </source>
</evidence>
<keyword evidence="4 5" id="KW-0408">Iron</keyword>
<evidence type="ECO:0000256" key="3">
    <source>
        <dbReference type="ARBA" id="ARBA00023002"/>
    </source>
</evidence>
<dbReference type="InterPro" id="IPR017972">
    <property type="entry name" value="Cyt_P450_CS"/>
</dbReference>
<organism evidence="8 9">
    <name type="scientific">Lepraria finkii</name>
    <dbReference type="NCBI Taxonomy" id="1340010"/>
    <lineage>
        <taxon>Eukaryota</taxon>
        <taxon>Fungi</taxon>
        <taxon>Dikarya</taxon>
        <taxon>Ascomycota</taxon>
        <taxon>Pezizomycotina</taxon>
        <taxon>Lecanoromycetes</taxon>
        <taxon>OSLEUM clade</taxon>
        <taxon>Lecanoromycetidae</taxon>
        <taxon>Lecanorales</taxon>
        <taxon>Lecanorineae</taxon>
        <taxon>Stereocaulaceae</taxon>
        <taxon>Lepraria</taxon>
    </lineage>
</organism>
<dbReference type="PROSITE" id="PS00086">
    <property type="entry name" value="CYTOCHROME_P450"/>
    <property type="match status" value="1"/>
</dbReference>
<dbReference type="Pfam" id="PF00067">
    <property type="entry name" value="p450"/>
    <property type="match status" value="1"/>
</dbReference>
<evidence type="ECO:0008006" key="10">
    <source>
        <dbReference type="Google" id="ProtNLM"/>
    </source>
</evidence>
<keyword evidence="9" id="KW-1185">Reference proteome</keyword>
<keyword evidence="5" id="KW-0503">Monooxygenase</keyword>
<dbReference type="SUPFAM" id="SSF48264">
    <property type="entry name" value="Cytochrome P450"/>
    <property type="match status" value="1"/>
</dbReference>
<dbReference type="InterPro" id="IPR036396">
    <property type="entry name" value="Cyt_P450_sf"/>
</dbReference>
<keyword evidence="5" id="KW-0349">Heme</keyword>
<evidence type="ECO:0000256" key="1">
    <source>
        <dbReference type="ARBA" id="ARBA00010617"/>
    </source>
</evidence>
<dbReference type="PANTHER" id="PTHR24296">
    <property type="entry name" value="CYTOCHROME P450"/>
    <property type="match status" value="1"/>
</dbReference>
<evidence type="ECO:0000313" key="8">
    <source>
        <dbReference type="EMBL" id="KAL2056119.1"/>
    </source>
</evidence>
<feature type="region of interest" description="Disordered" evidence="6">
    <location>
        <begin position="473"/>
        <end position="509"/>
    </location>
</feature>
<protein>
    <recommendedName>
        <fullName evidence="10">Cytochrome P450</fullName>
    </recommendedName>
</protein>
<sequence>MYGVVLGVAVLVALWFLQDQRSTIRRHGERLPRPPGTLPLAGNGIWFLQPRHKLLEWFVHCERQVGFSTFEISVPSLPPGIVINDPQNVEHVLKNSGVFIKGDFFRVRSWDLFGNGIINADGDLWKIQRKAGLRYFSNANLKTLIDDVLPPIMADTEKVLDEAAQTDTSIDLQSMLLELTTRLMGNMAYDMDMPASLPFSKSFDFASGATGERFQNPFYKLKEFVLGAPLRKAIFEVKTFGSRIVSAAVQKRQDQSRNKSVDPMRNNLINSLLDNIDDHTVVADAAMNYLSAGRDTTAQSLTWTFYLLMRHPNIKQQVACELQETFVNADHPLPLSSDSVQSASLPYTAAVFNEVLRFYPPVPIELKECTAATTFPDGTWLPKGAVVMWATWAMGRSKNIWGEDADDFRPDRWLVRVENGELPTVRTVSAYAFPVFNAGPRSCLGKRMAELLAVYVIANLVWKYEFEEVFDKQPRPGEKPMERQSQNSLTLPMEGGLPCYVRRKGNKAS</sequence>
<dbReference type="Gene3D" id="1.10.630.10">
    <property type="entry name" value="Cytochrome P450"/>
    <property type="match status" value="1"/>
</dbReference>
<comment type="caution">
    <text evidence="8">The sequence shown here is derived from an EMBL/GenBank/DDBJ whole genome shotgun (WGS) entry which is preliminary data.</text>
</comment>
<evidence type="ECO:0000256" key="5">
    <source>
        <dbReference type="RuleBase" id="RU000461"/>
    </source>
</evidence>
<evidence type="ECO:0000256" key="7">
    <source>
        <dbReference type="SAM" id="SignalP"/>
    </source>
</evidence>
<dbReference type="PRINTS" id="PR00463">
    <property type="entry name" value="EP450I"/>
</dbReference>
<dbReference type="EMBL" id="JBHFEH010000009">
    <property type="protein sequence ID" value="KAL2056119.1"/>
    <property type="molecule type" value="Genomic_DNA"/>
</dbReference>
<evidence type="ECO:0000256" key="2">
    <source>
        <dbReference type="ARBA" id="ARBA00022723"/>
    </source>
</evidence>
<feature type="compositionally biased region" description="Basic and acidic residues" evidence="6">
    <location>
        <begin position="473"/>
        <end position="482"/>
    </location>
</feature>
<dbReference type="InterPro" id="IPR002401">
    <property type="entry name" value="Cyt_P450_E_grp-I"/>
</dbReference>
<keyword evidence="2 5" id="KW-0479">Metal-binding</keyword>
<name>A0ABR4BH39_9LECA</name>
<keyword evidence="7" id="KW-0732">Signal</keyword>
<dbReference type="PRINTS" id="PR00385">
    <property type="entry name" value="P450"/>
</dbReference>
<feature type="chain" id="PRO_5045516911" description="Cytochrome P450" evidence="7">
    <location>
        <begin position="23"/>
        <end position="509"/>
    </location>
</feature>
<dbReference type="Proteomes" id="UP001590951">
    <property type="component" value="Unassembled WGS sequence"/>
</dbReference>
<gene>
    <name evidence="8" type="ORF">ABVK25_003762</name>
</gene>
<dbReference type="InterPro" id="IPR001128">
    <property type="entry name" value="Cyt_P450"/>
</dbReference>
<feature type="signal peptide" evidence="7">
    <location>
        <begin position="1"/>
        <end position="22"/>
    </location>
</feature>